<dbReference type="Pfam" id="PF01551">
    <property type="entry name" value="Peptidase_M23"/>
    <property type="match status" value="1"/>
</dbReference>
<dbReference type="InterPro" id="IPR002901">
    <property type="entry name" value="MGlyc_endo_b_GlcNAc-like_dom"/>
</dbReference>
<gene>
    <name evidence="4" type="ORF">JI735_33785</name>
</gene>
<dbReference type="PANTHER" id="PTHR33308:SF9">
    <property type="entry name" value="PEPTIDOGLYCAN HYDROLASE FLGJ"/>
    <property type="match status" value="1"/>
</dbReference>
<geneLocation type="plasmid" evidence="4 5">
    <name>unnamed1</name>
</geneLocation>
<name>A0A974PII3_9BACL</name>
<evidence type="ECO:0000259" key="3">
    <source>
        <dbReference type="SMART" id="SM00047"/>
    </source>
</evidence>
<dbReference type="Gene3D" id="2.10.70.40">
    <property type="entry name" value="peptidoglycan hydrolase"/>
    <property type="match status" value="1"/>
</dbReference>
<evidence type="ECO:0000313" key="4">
    <source>
        <dbReference type="EMBL" id="QQZ64624.1"/>
    </source>
</evidence>
<dbReference type="Pfam" id="PF01832">
    <property type="entry name" value="Glucosaminidase"/>
    <property type="match status" value="1"/>
</dbReference>
<dbReference type="Gene3D" id="1.10.530.10">
    <property type="match status" value="1"/>
</dbReference>
<evidence type="ECO:0000313" key="5">
    <source>
        <dbReference type="Proteomes" id="UP000595841"/>
    </source>
</evidence>
<dbReference type="RefSeq" id="WP_051051774.1">
    <property type="nucleotide sequence ID" value="NZ_CP068596.1"/>
</dbReference>
<keyword evidence="2" id="KW-0812">Transmembrane</keyword>
<dbReference type="AlphaFoldDB" id="A0A974PII3"/>
<dbReference type="InterPro" id="IPR011055">
    <property type="entry name" value="Dup_hybrid_motif"/>
</dbReference>
<dbReference type="CDD" id="cd12797">
    <property type="entry name" value="M23_peptidase"/>
    <property type="match status" value="1"/>
</dbReference>
<organism evidence="4 5">
    <name type="scientific">Paenibacillus sonchi</name>
    <dbReference type="NCBI Taxonomy" id="373687"/>
    <lineage>
        <taxon>Bacteria</taxon>
        <taxon>Bacillati</taxon>
        <taxon>Bacillota</taxon>
        <taxon>Bacilli</taxon>
        <taxon>Bacillales</taxon>
        <taxon>Paenibacillaceae</taxon>
        <taxon>Paenibacillus</taxon>
        <taxon>Paenibacillus sonchi group</taxon>
    </lineage>
</organism>
<keyword evidence="4" id="KW-0614">Plasmid</keyword>
<feature type="domain" description="Mannosyl-glycoprotein endo-beta-N-acetylglucosamidase-like" evidence="3">
    <location>
        <begin position="313"/>
        <end position="466"/>
    </location>
</feature>
<sequence>MSSQAEVAEHLKRQLIQKAKKRAKDLARDLILKNPKFWIVIAILLLIFLFVFLIATFVSSSAAVASQNIMSEKIIPPQIYASDMEELITSDFGKRTHPVTGEEGSFHSGIDIDVPEGTPVQSSFDGIVESVSFPNTSDPVTTQNAGIHVVVKSSDPEVALSSRYLHLSQIFVTAGQTVKKGDIIGLSGNTGRSTGAHLHYELIPDGESEATDPKPFVMMTSKLVDIASEEAFKAFKKINWSNSNLGLISYLPTYYSKPMLYLSDMYFAAPEPSTFPSAGAGYYKNISTGSLMGSFSSYGASPIEPPPDNEVVTIPVDPGSLTDPFFLQYASAAQNEELRSGVPASITLAQAALESGRGKSAICNNMFGIKANSSYKGDFCYANTHEEVDGVRVPTKAKFRAYSSVEGSFADHSDFLLRNSRYRIALSKENPYEFANELQRAGYATDSQYANKLKSIIRSQNLASIDMNHGIDPTTGQPFFDVLFSGGSSSGGADDGSNYITLTFGISQYYGNPAAEAVNVYDEKGVPQPTQYYALTSPITGKEIINLEDYNHMLSSNLSTVAPNLMIKDIPQAIRVTLYAPNSIEFYVSKVESIKGMY</sequence>
<dbReference type="Gene3D" id="2.70.70.10">
    <property type="entry name" value="Glucose Permease (Domain IIA)"/>
    <property type="match status" value="1"/>
</dbReference>
<dbReference type="GO" id="GO:0004040">
    <property type="term" value="F:amidase activity"/>
    <property type="evidence" value="ECO:0007669"/>
    <property type="project" value="InterPro"/>
</dbReference>
<keyword evidence="1" id="KW-0378">Hydrolase</keyword>
<dbReference type="InterPro" id="IPR016047">
    <property type="entry name" value="M23ase_b-sheet_dom"/>
</dbReference>
<dbReference type="SMART" id="SM00047">
    <property type="entry name" value="LYZ2"/>
    <property type="match status" value="1"/>
</dbReference>
<dbReference type="PANTHER" id="PTHR33308">
    <property type="entry name" value="PEPTIDOGLYCAN HYDROLASE FLGJ"/>
    <property type="match status" value="1"/>
</dbReference>
<dbReference type="SUPFAM" id="SSF51261">
    <property type="entry name" value="Duplicated hybrid motif"/>
    <property type="match status" value="1"/>
</dbReference>
<keyword evidence="5" id="KW-1185">Reference proteome</keyword>
<feature type="transmembrane region" description="Helical" evidence="2">
    <location>
        <begin position="37"/>
        <end position="58"/>
    </location>
</feature>
<dbReference type="PRINTS" id="PR01002">
    <property type="entry name" value="FLGFLGJ"/>
</dbReference>
<keyword evidence="2" id="KW-1133">Transmembrane helix</keyword>
<keyword evidence="2" id="KW-0472">Membrane</keyword>
<dbReference type="EMBL" id="CP068596">
    <property type="protein sequence ID" value="QQZ64624.1"/>
    <property type="molecule type" value="Genomic_DNA"/>
</dbReference>
<evidence type="ECO:0000256" key="2">
    <source>
        <dbReference type="SAM" id="Phobius"/>
    </source>
</evidence>
<evidence type="ECO:0000256" key="1">
    <source>
        <dbReference type="ARBA" id="ARBA00022801"/>
    </source>
</evidence>
<proteinExistence type="predicted"/>
<accession>A0A974PII3</accession>
<protein>
    <submittedName>
        <fullName evidence="4">Peptidoglycan DD-metalloendopeptidase family protein</fullName>
    </submittedName>
</protein>
<dbReference type="KEGG" id="pson:JI735_33785"/>
<reference evidence="4 5" key="1">
    <citation type="submission" date="2021-01" db="EMBL/GenBank/DDBJ databases">
        <title>Whole genome sequence of Paenibacillus sonchi LMG 24727 for comparative genomics.</title>
        <authorList>
            <person name="Lee G."/>
            <person name="Kim M.-J."/>
            <person name="Lim K."/>
            <person name="Shin J.-H."/>
        </authorList>
    </citation>
    <scope>NUCLEOTIDE SEQUENCE [LARGE SCALE GENOMIC DNA]</scope>
    <source>
        <strain evidence="4 5">LMG 24727</strain>
        <plasmid evidence="4 5">unnamed1</plasmid>
    </source>
</reference>
<dbReference type="InterPro" id="IPR051056">
    <property type="entry name" value="Glycosyl_Hydrolase_73"/>
</dbReference>
<dbReference type="Proteomes" id="UP000595841">
    <property type="component" value="Plasmid unnamed1"/>
</dbReference>